<dbReference type="Proteomes" id="UP000198723">
    <property type="component" value="Unassembled WGS sequence"/>
</dbReference>
<evidence type="ECO:0000313" key="1">
    <source>
        <dbReference type="EMBL" id="SCB61095.1"/>
    </source>
</evidence>
<name>A0A1C3Y9Q3_9HYPH</name>
<dbReference type="STRING" id="1138170.GA0061105_11534"/>
<reference evidence="1 2" key="1">
    <citation type="submission" date="2016-08" db="EMBL/GenBank/DDBJ databases">
        <authorList>
            <person name="Seilhamer J.J."/>
        </authorList>
    </citation>
    <scope>NUCLEOTIDE SEQUENCE [LARGE SCALE GENOMIC DNA]</scope>
    <source>
        <strain evidence="1 2">HBR26</strain>
    </source>
</reference>
<dbReference type="RefSeq" id="WP_280949953.1">
    <property type="nucleotide sequence ID" value="NZ_FMAJ01000015.1"/>
</dbReference>
<evidence type="ECO:0000313" key="2">
    <source>
        <dbReference type="Proteomes" id="UP000198723"/>
    </source>
</evidence>
<organism evidence="1 2">
    <name type="scientific">Rhizobium aethiopicum</name>
    <dbReference type="NCBI Taxonomy" id="1138170"/>
    <lineage>
        <taxon>Bacteria</taxon>
        <taxon>Pseudomonadati</taxon>
        <taxon>Pseudomonadota</taxon>
        <taxon>Alphaproteobacteria</taxon>
        <taxon>Hyphomicrobiales</taxon>
        <taxon>Rhizobiaceae</taxon>
        <taxon>Rhizobium/Agrobacterium group</taxon>
        <taxon>Rhizobium</taxon>
    </lineage>
</organism>
<gene>
    <name evidence="1" type="ORF">GA0061105_11534</name>
</gene>
<protein>
    <submittedName>
        <fullName evidence="1">Uncharacterized protein</fullName>
    </submittedName>
</protein>
<proteinExistence type="predicted"/>
<dbReference type="EMBL" id="FMAJ01000015">
    <property type="protein sequence ID" value="SCB61095.1"/>
    <property type="molecule type" value="Genomic_DNA"/>
</dbReference>
<dbReference type="AlphaFoldDB" id="A0A1C3Y9Q3"/>
<accession>A0A1C3Y9Q3</accession>
<sequence>MLKRQGILAIAGLIAMFAILHLGLSSPLGIFGLTYWRSGCSSF</sequence>